<reference evidence="2" key="1">
    <citation type="journal article" date="2020" name="Nat. Commun.">
        <title>Large-scale genome sequencing of mycorrhizal fungi provides insights into the early evolution of symbiotic traits.</title>
        <authorList>
            <person name="Miyauchi S."/>
            <person name="Kiss E."/>
            <person name="Kuo A."/>
            <person name="Drula E."/>
            <person name="Kohler A."/>
            <person name="Sanchez-Garcia M."/>
            <person name="Morin E."/>
            <person name="Andreopoulos B."/>
            <person name="Barry K.W."/>
            <person name="Bonito G."/>
            <person name="Buee M."/>
            <person name="Carver A."/>
            <person name="Chen C."/>
            <person name="Cichocki N."/>
            <person name="Clum A."/>
            <person name="Culley D."/>
            <person name="Crous P.W."/>
            <person name="Fauchery L."/>
            <person name="Girlanda M."/>
            <person name="Hayes R.D."/>
            <person name="Keri Z."/>
            <person name="LaButti K."/>
            <person name="Lipzen A."/>
            <person name="Lombard V."/>
            <person name="Magnuson J."/>
            <person name="Maillard F."/>
            <person name="Murat C."/>
            <person name="Nolan M."/>
            <person name="Ohm R.A."/>
            <person name="Pangilinan J."/>
            <person name="Pereira M.F."/>
            <person name="Perotto S."/>
            <person name="Peter M."/>
            <person name="Pfister S."/>
            <person name="Riley R."/>
            <person name="Sitrit Y."/>
            <person name="Stielow J.B."/>
            <person name="Szollosi G."/>
            <person name="Zifcakova L."/>
            <person name="Stursova M."/>
            <person name="Spatafora J.W."/>
            <person name="Tedersoo L."/>
            <person name="Vaario L.M."/>
            <person name="Yamada A."/>
            <person name="Yan M."/>
            <person name="Wang P."/>
            <person name="Xu J."/>
            <person name="Bruns T."/>
            <person name="Baldrian P."/>
            <person name="Vilgalys R."/>
            <person name="Dunand C."/>
            <person name="Henrissat B."/>
            <person name="Grigoriev I.V."/>
            <person name="Hibbett D."/>
            <person name="Nagy L.G."/>
            <person name="Martin F.M."/>
        </authorList>
    </citation>
    <scope>NUCLEOTIDE SEQUENCE</scope>
    <source>
        <strain evidence="2">UP504</strain>
    </source>
</reference>
<proteinExistence type="predicted"/>
<sequence>MVSSVNFLGKLTQVALVEEDDWSDREIDNGESEFEVHDSKDSDDKDANVSFQESNDAGHRKNSKPKGTRRMKKQNTKPSQGGSINVPNMETELLNLEAQDVYDDNQLRDDTIGHDKDSEGLNDGPLSLDQKKMCQALWANI</sequence>
<feature type="compositionally biased region" description="Basic and acidic residues" evidence="1">
    <location>
        <begin position="24"/>
        <end position="47"/>
    </location>
</feature>
<dbReference type="AlphaFoldDB" id="A0A9P6AC39"/>
<name>A0A9P6AC39_9AGAM</name>
<evidence type="ECO:0000313" key="2">
    <source>
        <dbReference type="EMBL" id="KAF9503008.1"/>
    </source>
</evidence>
<feature type="compositionally biased region" description="Polar residues" evidence="1">
    <location>
        <begin position="76"/>
        <end position="88"/>
    </location>
</feature>
<feature type="region of interest" description="Disordered" evidence="1">
    <location>
        <begin position="18"/>
        <end position="127"/>
    </location>
</feature>
<evidence type="ECO:0000313" key="3">
    <source>
        <dbReference type="Proteomes" id="UP000886523"/>
    </source>
</evidence>
<evidence type="ECO:0000256" key="1">
    <source>
        <dbReference type="SAM" id="MobiDB-lite"/>
    </source>
</evidence>
<gene>
    <name evidence="2" type="ORF">BS47DRAFT_1402840</name>
</gene>
<dbReference type="EMBL" id="MU129479">
    <property type="protein sequence ID" value="KAF9503008.1"/>
    <property type="molecule type" value="Genomic_DNA"/>
</dbReference>
<protein>
    <submittedName>
        <fullName evidence="2">Uncharacterized protein</fullName>
    </submittedName>
</protein>
<comment type="caution">
    <text evidence="2">The sequence shown here is derived from an EMBL/GenBank/DDBJ whole genome shotgun (WGS) entry which is preliminary data.</text>
</comment>
<dbReference type="Proteomes" id="UP000886523">
    <property type="component" value="Unassembled WGS sequence"/>
</dbReference>
<feature type="compositionally biased region" description="Basic and acidic residues" evidence="1">
    <location>
        <begin position="105"/>
        <end position="119"/>
    </location>
</feature>
<feature type="compositionally biased region" description="Basic residues" evidence="1">
    <location>
        <begin position="60"/>
        <end position="75"/>
    </location>
</feature>
<organism evidence="2 3">
    <name type="scientific">Hydnum rufescens UP504</name>
    <dbReference type="NCBI Taxonomy" id="1448309"/>
    <lineage>
        <taxon>Eukaryota</taxon>
        <taxon>Fungi</taxon>
        <taxon>Dikarya</taxon>
        <taxon>Basidiomycota</taxon>
        <taxon>Agaricomycotina</taxon>
        <taxon>Agaricomycetes</taxon>
        <taxon>Cantharellales</taxon>
        <taxon>Hydnaceae</taxon>
        <taxon>Hydnum</taxon>
    </lineage>
</organism>
<accession>A0A9P6AC39</accession>
<keyword evidence="3" id="KW-1185">Reference proteome</keyword>